<evidence type="ECO:0000313" key="5">
    <source>
        <dbReference type="EMBL" id="MDA0643304.1"/>
    </source>
</evidence>
<dbReference type="InterPro" id="IPR000945">
    <property type="entry name" value="DBH-like"/>
</dbReference>
<feature type="signal peptide" evidence="3">
    <location>
        <begin position="1"/>
        <end position="24"/>
    </location>
</feature>
<comment type="caution">
    <text evidence="5">The sequence shown here is derived from an EMBL/GenBank/DDBJ whole genome shotgun (WGS) entry which is preliminary data.</text>
</comment>
<evidence type="ECO:0000256" key="2">
    <source>
        <dbReference type="SAM" id="MobiDB-lite"/>
    </source>
</evidence>
<evidence type="ECO:0000313" key="6">
    <source>
        <dbReference type="Proteomes" id="UP001212498"/>
    </source>
</evidence>
<protein>
    <submittedName>
        <fullName evidence="5">Monooxygenase</fullName>
    </submittedName>
</protein>
<keyword evidence="1" id="KW-1015">Disulfide bond</keyword>
<keyword evidence="3" id="KW-0732">Signal</keyword>
<evidence type="ECO:0000256" key="1">
    <source>
        <dbReference type="ARBA" id="ARBA00023157"/>
    </source>
</evidence>
<dbReference type="PANTHER" id="PTHR10157:SF23">
    <property type="entry name" value="MOXD1 HOMOLOG 1"/>
    <property type="match status" value="1"/>
</dbReference>
<dbReference type="RefSeq" id="WP_271277622.1">
    <property type="nucleotide sequence ID" value="NZ_BAABFD010000004.1"/>
</dbReference>
<dbReference type="Proteomes" id="UP001212498">
    <property type="component" value="Unassembled WGS sequence"/>
</dbReference>
<dbReference type="Gene3D" id="2.60.120.310">
    <property type="entry name" value="Copper type II, ascorbate-dependent monooxygenase, N-terminal domain"/>
    <property type="match status" value="1"/>
</dbReference>
<name>A0ABT4T1K8_9ACTN</name>
<dbReference type="EMBL" id="JAPNUD010000063">
    <property type="protein sequence ID" value="MDA0643304.1"/>
    <property type="molecule type" value="Genomic_DNA"/>
</dbReference>
<organism evidence="5 6">
    <name type="scientific">Nonomuraea ferruginea</name>
    <dbReference type="NCBI Taxonomy" id="46174"/>
    <lineage>
        <taxon>Bacteria</taxon>
        <taxon>Bacillati</taxon>
        <taxon>Actinomycetota</taxon>
        <taxon>Actinomycetes</taxon>
        <taxon>Streptosporangiales</taxon>
        <taxon>Streptosporangiaceae</taxon>
        <taxon>Nonomuraea</taxon>
    </lineage>
</organism>
<dbReference type="InterPro" id="IPR036939">
    <property type="entry name" value="Cu2_ascorb_mOase_N_sf"/>
</dbReference>
<proteinExistence type="predicted"/>
<feature type="compositionally biased region" description="Basic and acidic residues" evidence="2">
    <location>
        <begin position="39"/>
        <end position="51"/>
    </location>
</feature>
<evidence type="ECO:0000259" key="4">
    <source>
        <dbReference type="Pfam" id="PF03712"/>
    </source>
</evidence>
<evidence type="ECO:0000256" key="3">
    <source>
        <dbReference type="SAM" id="SignalP"/>
    </source>
</evidence>
<dbReference type="PROSITE" id="PS51257">
    <property type="entry name" value="PROKAR_LIPOPROTEIN"/>
    <property type="match status" value="1"/>
</dbReference>
<dbReference type="PANTHER" id="PTHR10157">
    <property type="entry name" value="DOPAMINE BETA HYDROXYLASE RELATED"/>
    <property type="match status" value="1"/>
</dbReference>
<dbReference type="InterPro" id="IPR024548">
    <property type="entry name" value="Cu2_monoox_C"/>
</dbReference>
<dbReference type="GO" id="GO:0004497">
    <property type="term" value="F:monooxygenase activity"/>
    <property type="evidence" value="ECO:0007669"/>
    <property type="project" value="UniProtKB-KW"/>
</dbReference>
<feature type="chain" id="PRO_5047451829" evidence="3">
    <location>
        <begin position="25"/>
        <end position="376"/>
    </location>
</feature>
<dbReference type="InterPro" id="IPR014784">
    <property type="entry name" value="Cu2_ascorb_mOase-like_C"/>
</dbReference>
<keyword evidence="5" id="KW-0503">Monooxygenase</keyword>
<feature type="region of interest" description="Disordered" evidence="2">
    <location>
        <begin position="29"/>
        <end position="51"/>
    </location>
</feature>
<keyword evidence="5" id="KW-0560">Oxidoreductase</keyword>
<dbReference type="InterPro" id="IPR008977">
    <property type="entry name" value="PHM/PNGase_F_dom_sf"/>
</dbReference>
<keyword evidence="6" id="KW-1185">Reference proteome</keyword>
<dbReference type="Pfam" id="PF03712">
    <property type="entry name" value="Cu2_monoox_C"/>
    <property type="match status" value="1"/>
</dbReference>
<accession>A0ABT4T1K8</accession>
<dbReference type="SUPFAM" id="SSF49742">
    <property type="entry name" value="PHM/PNGase F"/>
    <property type="match status" value="2"/>
</dbReference>
<gene>
    <name evidence="5" type="ORF">OUY24_21970</name>
</gene>
<feature type="domain" description="Copper type II ascorbate-dependent monooxygenase C-terminal" evidence="4">
    <location>
        <begin position="274"/>
        <end position="368"/>
    </location>
</feature>
<reference evidence="5 6" key="1">
    <citation type="submission" date="2022-11" db="EMBL/GenBank/DDBJ databases">
        <title>Nonomuraea corallina sp. nov., a new species of the genus Nonomuraea isolated from sea side sediment in Thai sea.</title>
        <authorList>
            <person name="Ngamcharungchit C."/>
            <person name="Matsumoto A."/>
            <person name="Suriyachadkun C."/>
            <person name="Panbangred W."/>
            <person name="Inahashi Y."/>
            <person name="Intra B."/>
        </authorList>
    </citation>
    <scope>NUCLEOTIDE SEQUENCE [LARGE SCALE GENOMIC DNA]</scope>
    <source>
        <strain evidence="5 6">DSM 43553</strain>
    </source>
</reference>
<dbReference type="Gene3D" id="2.60.120.230">
    <property type="match status" value="1"/>
</dbReference>
<sequence length="376" mass="40362">MTRLTRTASALAAAVLLAACGATATTSPYEPGTGHAGHGAHDPEPSPLRDGERFMTLGMPEPYTPAPPNGGTDDYRCFLIDPGLEEQVFLTGAQFLPQNTELVHHAIFFRVGPEHVAEAERLDESMPGQGYTCFGDGGVAAAWVAHWAPGTDEVLLDPSHGYAMPPGSRLVMQVHYNTLGVEGRPGTDRSGIRLRVTDRALQPFDTALFSAPIELPCTPEESGPLCDRAAAVRDLGRRFGEKSLDQVDVLAQRCGRPEPGPTQHCDLPVERPARIHAMAGHMHLLGRAIKVELNPGTPEARTLLDVPAYDFDDQALRPLPEPVAVGRGDVVRVTCTHDAGLRAKIPQLRELDPRYVVWGDGTADEMCLGIAVASAT</sequence>